<dbReference type="Proteomes" id="UP001500635">
    <property type="component" value="Unassembled WGS sequence"/>
</dbReference>
<evidence type="ECO:0000313" key="4">
    <source>
        <dbReference type="EMBL" id="GAA4388870.1"/>
    </source>
</evidence>
<keyword evidence="4" id="KW-0503">Monooxygenase</keyword>
<evidence type="ECO:0000256" key="2">
    <source>
        <dbReference type="ARBA" id="ARBA00022643"/>
    </source>
</evidence>
<keyword evidence="1" id="KW-0285">Flavoprotein</keyword>
<evidence type="ECO:0000313" key="5">
    <source>
        <dbReference type="Proteomes" id="UP001500635"/>
    </source>
</evidence>
<keyword evidence="2" id="KW-0288">FMN</keyword>
<protein>
    <submittedName>
        <fullName evidence="4">Nitronate monooxygenase</fullName>
    </submittedName>
</protein>
<dbReference type="InterPro" id="IPR013785">
    <property type="entry name" value="Aldolase_TIM"/>
</dbReference>
<comment type="caution">
    <text evidence="4">The sequence shown here is derived from an EMBL/GenBank/DDBJ whole genome shotgun (WGS) entry which is preliminary data.</text>
</comment>
<gene>
    <name evidence="4" type="ORF">GCM10023147_14850</name>
</gene>
<dbReference type="CDD" id="cd04730">
    <property type="entry name" value="NPD_like"/>
    <property type="match status" value="1"/>
</dbReference>
<evidence type="ECO:0000256" key="1">
    <source>
        <dbReference type="ARBA" id="ARBA00022630"/>
    </source>
</evidence>
<name>A0ABP8JCW6_9ACTN</name>
<proteinExistence type="predicted"/>
<dbReference type="Gene3D" id="3.20.20.70">
    <property type="entry name" value="Aldolase class I"/>
    <property type="match status" value="1"/>
</dbReference>
<dbReference type="Pfam" id="PF03060">
    <property type="entry name" value="NMO"/>
    <property type="match status" value="1"/>
</dbReference>
<dbReference type="InterPro" id="IPR004136">
    <property type="entry name" value="NMO"/>
</dbReference>
<dbReference type="GO" id="GO:0004497">
    <property type="term" value="F:monooxygenase activity"/>
    <property type="evidence" value="ECO:0007669"/>
    <property type="project" value="UniProtKB-KW"/>
</dbReference>
<dbReference type="EMBL" id="BAABFR010000017">
    <property type="protein sequence ID" value="GAA4388870.1"/>
    <property type="molecule type" value="Genomic_DNA"/>
</dbReference>
<sequence length="314" mass="32076">MIAVLTTWFTRTFGVDAPILGAPMANRAGGALAAAVTAGGGVGLIGVGHAQTPEFDARPAAVARATGPFGAGLMCWALDKNRATFDAVVAERPDVMLLSFGDPAAYVLEAKAAGAVVGSQVNTLDDLRIVEAAGVDFVIAQGSEAGGHTGHIATLSIAQQVLDATQLPVLVAGGIATGRGVAAALAAGAAGVMVGTALLASGEADAPDWVRERILGARAEDTLYTDLFDRAQGFDWPARWGGRLIRNEFADTYADATNKKLRAVYDKTDPTHASVYAGEAVELITELRPAATVVATLAADAERQLRSVAGLLGG</sequence>
<accession>A0ABP8JCW6</accession>
<keyword evidence="3" id="KW-0560">Oxidoreductase</keyword>
<dbReference type="PANTHER" id="PTHR32332">
    <property type="entry name" value="2-NITROPROPANE DIOXYGENASE"/>
    <property type="match status" value="1"/>
</dbReference>
<organism evidence="4 5">
    <name type="scientific">Tsukamurella soli</name>
    <dbReference type="NCBI Taxonomy" id="644556"/>
    <lineage>
        <taxon>Bacteria</taxon>
        <taxon>Bacillati</taxon>
        <taxon>Actinomycetota</taxon>
        <taxon>Actinomycetes</taxon>
        <taxon>Mycobacteriales</taxon>
        <taxon>Tsukamurellaceae</taxon>
        <taxon>Tsukamurella</taxon>
    </lineage>
</organism>
<dbReference type="SUPFAM" id="SSF51412">
    <property type="entry name" value="Inosine monophosphate dehydrogenase (IMPDH)"/>
    <property type="match status" value="1"/>
</dbReference>
<keyword evidence="5" id="KW-1185">Reference proteome</keyword>
<evidence type="ECO:0000256" key="3">
    <source>
        <dbReference type="ARBA" id="ARBA00023002"/>
    </source>
</evidence>
<reference evidence="5" key="1">
    <citation type="journal article" date="2019" name="Int. J. Syst. Evol. Microbiol.">
        <title>The Global Catalogue of Microorganisms (GCM) 10K type strain sequencing project: providing services to taxonomists for standard genome sequencing and annotation.</title>
        <authorList>
            <consortium name="The Broad Institute Genomics Platform"/>
            <consortium name="The Broad Institute Genome Sequencing Center for Infectious Disease"/>
            <person name="Wu L."/>
            <person name="Ma J."/>
        </authorList>
    </citation>
    <scope>NUCLEOTIDE SEQUENCE [LARGE SCALE GENOMIC DNA]</scope>
    <source>
        <strain evidence="5">JCM 17688</strain>
    </source>
</reference>
<dbReference type="PANTHER" id="PTHR32332:SF31">
    <property type="entry name" value="2-NITROPROPANE DIOXYGENASE FAMILY, PUTATIVE (AFU_ORTHOLOGUE AFUA_2G09850)-RELATED"/>
    <property type="match status" value="1"/>
</dbReference>